<sequence length="535" mass="58223">MAQRGNKHVLDGLSGLFGSEEDADCTIIFYMEKNPVDDGPRKRQRREEESSEEPEKPSQPAVFGAPLPAHRLVLRRASERFRSQFERWTDTSTRPELRIPLRSEDEVPAARAAIQYAYTGEVKEGGGVRGLLAVRRQAQYLDMKGCTADCDAALKRVLKDGAAAQELYQCEAIWPDPTAEEGFAAVLKKAVTRLAAHFGDALKTLNTPSLLVQLLALPAVALEALLGSDDFGTDSESSILMVLALWMFIPVNRQHTDKQTRERLCRTVRLAHVSVPYRHLVVPALAADFIRANPSGAAGWFSVDPVHAAFATSLSTLTDAELKCLLDDSKSDPWVVGSGRLLDLTPRPQCILREGLTFAWSLDQQDLLKGLQALEPGCAYMAAVLFDQTGRRQIAANGFEWSLGIHVTREQRAAGLYLECWLPSVYQESGGPLLGMKAVVSIDARVTVHRWQGGSQRDIVETWDEDDPIVIGGSLGEPDVLPLLPPKPGTGARGGGRQPPVGGHGADGGSPLAAWGEYLRGGKITGSLKLMRPPS</sequence>
<proteinExistence type="predicted"/>
<evidence type="ECO:0000259" key="3">
    <source>
        <dbReference type="Pfam" id="PF00651"/>
    </source>
</evidence>
<feature type="region of interest" description="Disordered" evidence="2">
    <location>
        <begin position="31"/>
        <end position="64"/>
    </location>
</feature>
<dbReference type="InterPro" id="IPR051481">
    <property type="entry name" value="BTB-POZ/Galectin-3-binding"/>
</dbReference>
<keyword evidence="5" id="KW-1185">Reference proteome</keyword>
<dbReference type="PANTHER" id="PTHR24410:SF23">
    <property type="entry name" value="BTB DOMAIN-CONTAINING PROTEIN-RELATED"/>
    <property type="match status" value="1"/>
</dbReference>
<evidence type="ECO:0000256" key="2">
    <source>
        <dbReference type="SAM" id="MobiDB-lite"/>
    </source>
</evidence>
<comment type="caution">
    <text evidence="4">The sequence shown here is derived from an EMBL/GenBank/DDBJ whole genome shotgun (WGS) entry which is preliminary data.</text>
</comment>
<dbReference type="InterPro" id="IPR000210">
    <property type="entry name" value="BTB/POZ_dom"/>
</dbReference>
<dbReference type="InterPro" id="IPR011333">
    <property type="entry name" value="SKP1/BTB/POZ_sf"/>
</dbReference>
<name>A0A9W6BL45_9CHLO</name>
<reference evidence="4 5" key="1">
    <citation type="journal article" date="2023" name="Commun. Biol.">
        <title>Reorganization of the ancestral sex-determining regions during the evolution of trioecy in Pleodorina starrii.</title>
        <authorList>
            <person name="Takahashi K."/>
            <person name="Suzuki S."/>
            <person name="Kawai-Toyooka H."/>
            <person name="Yamamoto K."/>
            <person name="Hamaji T."/>
            <person name="Ootsuki R."/>
            <person name="Yamaguchi H."/>
            <person name="Kawachi M."/>
            <person name="Higashiyama T."/>
            <person name="Nozaki H."/>
        </authorList>
    </citation>
    <scope>NUCLEOTIDE SEQUENCE [LARGE SCALE GENOMIC DNA]</scope>
    <source>
        <strain evidence="4 5">NIES-4479</strain>
    </source>
</reference>
<feature type="compositionally biased region" description="Basic and acidic residues" evidence="2">
    <location>
        <begin position="34"/>
        <end position="56"/>
    </location>
</feature>
<dbReference type="EMBL" id="BRXU01000009">
    <property type="protein sequence ID" value="GLC54109.1"/>
    <property type="molecule type" value="Genomic_DNA"/>
</dbReference>
<dbReference type="Gene3D" id="3.30.710.10">
    <property type="entry name" value="Potassium Channel Kv1.1, Chain A"/>
    <property type="match status" value="1"/>
</dbReference>
<dbReference type="OrthoDB" id="546755at2759"/>
<evidence type="ECO:0000256" key="1">
    <source>
        <dbReference type="ARBA" id="ARBA00004906"/>
    </source>
</evidence>
<dbReference type="Pfam" id="PF00651">
    <property type="entry name" value="BTB"/>
    <property type="match status" value="1"/>
</dbReference>
<dbReference type="AlphaFoldDB" id="A0A9W6BL45"/>
<dbReference type="PANTHER" id="PTHR24410">
    <property type="entry name" value="HL07962P-RELATED"/>
    <property type="match status" value="1"/>
</dbReference>
<accession>A0A9W6BL45</accession>
<comment type="pathway">
    <text evidence="1">Protein modification; protein ubiquitination.</text>
</comment>
<dbReference type="SUPFAM" id="SSF54695">
    <property type="entry name" value="POZ domain"/>
    <property type="match status" value="1"/>
</dbReference>
<organism evidence="4 5">
    <name type="scientific">Pleodorina starrii</name>
    <dbReference type="NCBI Taxonomy" id="330485"/>
    <lineage>
        <taxon>Eukaryota</taxon>
        <taxon>Viridiplantae</taxon>
        <taxon>Chlorophyta</taxon>
        <taxon>core chlorophytes</taxon>
        <taxon>Chlorophyceae</taxon>
        <taxon>CS clade</taxon>
        <taxon>Chlamydomonadales</taxon>
        <taxon>Volvocaceae</taxon>
        <taxon>Pleodorina</taxon>
    </lineage>
</organism>
<gene>
    <name evidence="4" type="primary">PLEST001601</name>
    <name evidence="4" type="ORF">PLESTB_000824600</name>
</gene>
<evidence type="ECO:0000313" key="4">
    <source>
        <dbReference type="EMBL" id="GLC54109.1"/>
    </source>
</evidence>
<feature type="region of interest" description="Disordered" evidence="2">
    <location>
        <begin position="480"/>
        <end position="509"/>
    </location>
</feature>
<feature type="domain" description="BTB" evidence="3">
    <location>
        <begin position="66"/>
        <end position="155"/>
    </location>
</feature>
<dbReference type="CDD" id="cd18186">
    <property type="entry name" value="BTB_POZ_ZBTB_KLHL-like"/>
    <property type="match status" value="1"/>
</dbReference>
<evidence type="ECO:0000313" key="5">
    <source>
        <dbReference type="Proteomes" id="UP001165080"/>
    </source>
</evidence>
<feature type="compositionally biased region" description="Gly residues" evidence="2">
    <location>
        <begin position="491"/>
        <end position="508"/>
    </location>
</feature>
<protein>
    <recommendedName>
        <fullName evidence="3">BTB domain-containing protein</fullName>
    </recommendedName>
</protein>
<dbReference type="Proteomes" id="UP001165080">
    <property type="component" value="Unassembled WGS sequence"/>
</dbReference>